<accession>A0ABV9QVW0</accession>
<reference evidence="2" key="1">
    <citation type="journal article" date="2019" name="Int. J. Syst. Evol. Microbiol.">
        <title>The Global Catalogue of Microorganisms (GCM) 10K type strain sequencing project: providing services to taxonomists for standard genome sequencing and annotation.</title>
        <authorList>
            <consortium name="The Broad Institute Genomics Platform"/>
            <consortium name="The Broad Institute Genome Sequencing Center for Infectious Disease"/>
            <person name="Wu L."/>
            <person name="Ma J."/>
        </authorList>
    </citation>
    <scope>NUCLEOTIDE SEQUENCE [LARGE SCALE GENOMIC DNA]</scope>
    <source>
        <strain evidence="2">CCUG 30340</strain>
    </source>
</reference>
<gene>
    <name evidence="1" type="ORF">ACFO6Q_11435</name>
</gene>
<organism evidence="1 2">
    <name type="scientific">Dokdonella ginsengisoli</name>
    <dbReference type="NCBI Taxonomy" id="363846"/>
    <lineage>
        <taxon>Bacteria</taxon>
        <taxon>Pseudomonadati</taxon>
        <taxon>Pseudomonadota</taxon>
        <taxon>Gammaproteobacteria</taxon>
        <taxon>Lysobacterales</taxon>
        <taxon>Rhodanobacteraceae</taxon>
        <taxon>Dokdonella</taxon>
    </lineage>
</organism>
<comment type="caution">
    <text evidence="1">The sequence shown here is derived from an EMBL/GenBank/DDBJ whole genome shotgun (WGS) entry which is preliminary data.</text>
</comment>
<dbReference type="EMBL" id="JBHSHD010000008">
    <property type="protein sequence ID" value="MFC4820941.1"/>
    <property type="molecule type" value="Genomic_DNA"/>
</dbReference>
<protein>
    <submittedName>
        <fullName evidence="1">Uncharacterized protein</fullName>
    </submittedName>
</protein>
<evidence type="ECO:0000313" key="2">
    <source>
        <dbReference type="Proteomes" id="UP001595886"/>
    </source>
</evidence>
<evidence type="ECO:0000313" key="1">
    <source>
        <dbReference type="EMBL" id="MFC4820941.1"/>
    </source>
</evidence>
<name>A0ABV9QVW0_9GAMM</name>
<sequence length="335" mass="39450">MQDSLNQTGWQKTFPSAEDGWRAAYRFRPYLANAPEYELQDRLTYILRNLLTITPEGKISLSKDEHGRKYWLQKLTHLNLELWRRNKPPINPTNFPDMIPFGEKELVLSKTNSEFIKYTKIRPVFARYDDAPYAQRLKQQGELRIKPASAFSDVTLDHARHDNELSLEVITAPCDYDLGLVGSDTRLRFPERQWLRYSCKKPSDFYIYCLTTSFDFRYFEDFSMRPPVTPACVLIRDQKKFEHLIIAAAQRELPDWKIKFGPARYIEPYSLGERISWAGEDIYFFKHHRYMYQREYRLICIPPSPVFDTLQPKILTLGSLEDITELLTPKVSPTA</sequence>
<keyword evidence="2" id="KW-1185">Reference proteome</keyword>
<dbReference type="Proteomes" id="UP001595886">
    <property type="component" value="Unassembled WGS sequence"/>
</dbReference>
<dbReference type="RefSeq" id="WP_380021098.1">
    <property type="nucleotide sequence ID" value="NZ_JBHSHD010000008.1"/>
</dbReference>
<proteinExistence type="predicted"/>